<sequence>MNKWGESARDIILNYNMVEGAPWVHNVDIFFRPYEYLETVTVWDESYIDAGGRPTKESWLNAVALAEAFMDDTLGENPFEGLARNPTDVVRYMGGPQGNNTYYIHIGNSWFGE</sequence>
<reference evidence="1" key="1">
    <citation type="journal article" date="2021" name="PeerJ">
        <title>Extensive microbial diversity within the chicken gut microbiome revealed by metagenomics and culture.</title>
        <authorList>
            <person name="Gilroy R."/>
            <person name="Ravi A."/>
            <person name="Getino M."/>
            <person name="Pursley I."/>
            <person name="Horton D.L."/>
            <person name="Alikhan N.F."/>
            <person name="Baker D."/>
            <person name="Gharbi K."/>
            <person name="Hall N."/>
            <person name="Watson M."/>
            <person name="Adriaenssens E.M."/>
            <person name="Foster-Nyarko E."/>
            <person name="Jarju S."/>
            <person name="Secka A."/>
            <person name="Antonio M."/>
            <person name="Oren A."/>
            <person name="Chaudhuri R.R."/>
            <person name="La Ragione R."/>
            <person name="Hildebrand F."/>
            <person name="Pallen M.J."/>
        </authorList>
    </citation>
    <scope>NUCLEOTIDE SEQUENCE</scope>
    <source>
        <strain evidence="1">CHK188-5543</strain>
    </source>
</reference>
<evidence type="ECO:0000313" key="2">
    <source>
        <dbReference type="Proteomes" id="UP000886800"/>
    </source>
</evidence>
<comment type="caution">
    <text evidence="1">The sequence shown here is derived from an EMBL/GenBank/DDBJ whole genome shotgun (WGS) entry which is preliminary data.</text>
</comment>
<name>A0A9D2B6Q0_9FIRM</name>
<dbReference type="EMBL" id="DXES01000033">
    <property type="protein sequence ID" value="HIX64933.1"/>
    <property type="molecule type" value="Genomic_DNA"/>
</dbReference>
<dbReference type="AlphaFoldDB" id="A0A9D2B6Q0"/>
<proteinExistence type="predicted"/>
<evidence type="ECO:0000313" key="1">
    <source>
        <dbReference type="EMBL" id="HIX64933.1"/>
    </source>
</evidence>
<reference evidence="1" key="2">
    <citation type="submission" date="2021-04" db="EMBL/GenBank/DDBJ databases">
        <authorList>
            <person name="Gilroy R."/>
        </authorList>
    </citation>
    <scope>NUCLEOTIDE SEQUENCE</scope>
    <source>
        <strain evidence="1">CHK188-5543</strain>
    </source>
</reference>
<gene>
    <name evidence="1" type="ORF">H9736_01655</name>
</gene>
<organism evidence="1 2">
    <name type="scientific">Candidatus Anaerotruncus excrementipullorum</name>
    <dbReference type="NCBI Taxonomy" id="2838465"/>
    <lineage>
        <taxon>Bacteria</taxon>
        <taxon>Bacillati</taxon>
        <taxon>Bacillota</taxon>
        <taxon>Clostridia</taxon>
        <taxon>Eubacteriales</taxon>
        <taxon>Oscillospiraceae</taxon>
        <taxon>Anaerotruncus</taxon>
    </lineage>
</organism>
<accession>A0A9D2B6Q0</accession>
<protein>
    <submittedName>
        <fullName evidence="1">Uncharacterized protein</fullName>
    </submittedName>
</protein>
<dbReference type="Proteomes" id="UP000886800">
    <property type="component" value="Unassembled WGS sequence"/>
</dbReference>